<feature type="region of interest" description="Disordered" evidence="1">
    <location>
        <begin position="1"/>
        <end position="24"/>
    </location>
</feature>
<feature type="compositionally biased region" description="Low complexity" evidence="1">
    <location>
        <begin position="113"/>
        <end position="126"/>
    </location>
</feature>
<gene>
    <name evidence="2" type="ORF">QLQ16_15215</name>
</gene>
<evidence type="ECO:0000256" key="1">
    <source>
        <dbReference type="SAM" id="MobiDB-lite"/>
    </source>
</evidence>
<reference evidence="2" key="1">
    <citation type="submission" date="2023-05" db="EMBL/GenBank/DDBJ databases">
        <title>Limnohabitans sp. strain HM2-2 Genome sequencing and assembly.</title>
        <authorList>
            <person name="Jung Y."/>
        </authorList>
    </citation>
    <scope>NUCLEOTIDE SEQUENCE</scope>
    <source>
        <strain evidence="2">HM2-2</strain>
    </source>
</reference>
<evidence type="ECO:0000313" key="3">
    <source>
        <dbReference type="Proteomes" id="UP001431902"/>
    </source>
</evidence>
<organism evidence="2 3">
    <name type="scientific">Limnohabitans lacus</name>
    <dbReference type="NCBI Taxonomy" id="3045173"/>
    <lineage>
        <taxon>Bacteria</taxon>
        <taxon>Pseudomonadati</taxon>
        <taxon>Pseudomonadota</taxon>
        <taxon>Betaproteobacteria</taxon>
        <taxon>Burkholderiales</taxon>
        <taxon>Comamonadaceae</taxon>
        <taxon>Limnohabitans</taxon>
    </lineage>
</organism>
<comment type="caution">
    <text evidence="2">The sequence shown here is derived from an EMBL/GenBank/DDBJ whole genome shotgun (WGS) entry which is preliminary data.</text>
</comment>
<protein>
    <recommendedName>
        <fullName evidence="4">GspL cytoplasmic actin-ATPase-like domain-containing protein</fullName>
    </recommendedName>
</protein>
<evidence type="ECO:0000313" key="2">
    <source>
        <dbReference type="EMBL" id="MDI9235186.1"/>
    </source>
</evidence>
<proteinExistence type="predicted"/>
<evidence type="ECO:0008006" key="4">
    <source>
        <dbReference type="Google" id="ProtNLM"/>
    </source>
</evidence>
<dbReference type="Proteomes" id="UP001431902">
    <property type="component" value="Unassembled WGS sequence"/>
</dbReference>
<keyword evidence="3" id="KW-1185">Reference proteome</keyword>
<dbReference type="RefSeq" id="WP_283225515.1">
    <property type="nucleotide sequence ID" value="NZ_JASGBH010000015.1"/>
</dbReference>
<accession>A0ABT6XAT1</accession>
<name>A0ABT6XAT1_9BURK</name>
<feature type="region of interest" description="Disordered" evidence="1">
    <location>
        <begin position="97"/>
        <end position="127"/>
    </location>
</feature>
<sequence length="446" mass="47547">MNNSETSTGSSGDPSNTNPAGVSGVYCQSNAREAWWSLTEQLHLASTQPVTEPLPGTYISFAPAEDQSVLMDKAQSVLVKDIISDLGEPVFAQRYQPLSVPRSAPKSTRLDKGQAGTTGQGPAQAADGVLDSPLVRRLQSPWLYATTQARLDSLPQDVQMISGLAVLRGLLATSPSLQTLQAPFVTGVLFPGDAVQVLVLLVCSESGELSQMDYVPLAGLDPASAIRAYVQSVRLSASGEWTQERTAIFTADEILRLGMGAGGGSALRPYPREPQILGIPISNAWYWGSRVSTAALGLCGASLAGLTYLNQGLTAQLQDDQLQLQKQQQALTQMLSTDRLAAVLERRSVKADDAISKASAVWQEGAKVVIDAKSQTLKLTVSHKVQSTEQSPEQTPQALAKALSITPPEGCTRVPPSITPQISELYLTYECQTPDPALQRLLPAAR</sequence>
<dbReference type="EMBL" id="JASGBH010000015">
    <property type="protein sequence ID" value="MDI9235186.1"/>
    <property type="molecule type" value="Genomic_DNA"/>
</dbReference>